<sequence length="133" mass="15573">MLNKEKEIQKILRGKFMEGPKLLLDEDSIGINYFSGNLNSAYYELYGNSSIFRLIIIEPSTNLFTNQYVGKNHLLFLLLEEEQVRGGFVSLNVENLVDEFGKVFSYLREEQIEELHGLWRNFASLHYMKLTKE</sequence>
<organism evidence="1 2">
    <name type="scientific">Sporosarcina quadrami</name>
    <dbReference type="NCBI Taxonomy" id="2762234"/>
    <lineage>
        <taxon>Bacteria</taxon>
        <taxon>Bacillati</taxon>
        <taxon>Bacillota</taxon>
        <taxon>Bacilli</taxon>
        <taxon>Bacillales</taxon>
        <taxon>Caryophanaceae</taxon>
        <taxon>Sporosarcina</taxon>
    </lineage>
</organism>
<keyword evidence="2" id="KW-1185">Reference proteome</keyword>
<proteinExistence type="predicted"/>
<name>A0ABR8UD42_9BACL</name>
<dbReference type="Proteomes" id="UP000626786">
    <property type="component" value="Unassembled WGS sequence"/>
</dbReference>
<accession>A0ABR8UD42</accession>
<dbReference type="RefSeq" id="WP_191695782.1">
    <property type="nucleotide sequence ID" value="NZ_JACSQN010000018.1"/>
</dbReference>
<evidence type="ECO:0000313" key="1">
    <source>
        <dbReference type="EMBL" id="MBD7985953.1"/>
    </source>
</evidence>
<gene>
    <name evidence="1" type="ORF">H9649_15380</name>
</gene>
<evidence type="ECO:0000313" key="2">
    <source>
        <dbReference type="Proteomes" id="UP000626786"/>
    </source>
</evidence>
<protein>
    <submittedName>
        <fullName evidence="1">Uncharacterized protein</fullName>
    </submittedName>
</protein>
<reference evidence="1 2" key="1">
    <citation type="submission" date="2020-08" db="EMBL/GenBank/DDBJ databases">
        <title>A Genomic Blueprint of the Chicken Gut Microbiome.</title>
        <authorList>
            <person name="Gilroy R."/>
            <person name="Ravi A."/>
            <person name="Getino M."/>
            <person name="Pursley I."/>
            <person name="Horton D.L."/>
            <person name="Alikhan N.-F."/>
            <person name="Baker D."/>
            <person name="Gharbi K."/>
            <person name="Hall N."/>
            <person name="Watson M."/>
            <person name="Adriaenssens E.M."/>
            <person name="Foster-Nyarko E."/>
            <person name="Jarju S."/>
            <person name="Secka A."/>
            <person name="Antonio M."/>
            <person name="Oren A."/>
            <person name="Chaudhuri R."/>
            <person name="La Ragione R.M."/>
            <person name="Hildebrand F."/>
            <person name="Pallen M.J."/>
        </authorList>
    </citation>
    <scope>NUCLEOTIDE SEQUENCE [LARGE SCALE GENOMIC DNA]</scope>
    <source>
        <strain evidence="1 2">Sa2YVA2</strain>
    </source>
</reference>
<comment type="caution">
    <text evidence="1">The sequence shown here is derived from an EMBL/GenBank/DDBJ whole genome shotgun (WGS) entry which is preliminary data.</text>
</comment>
<dbReference type="EMBL" id="JACSQN010000018">
    <property type="protein sequence ID" value="MBD7985953.1"/>
    <property type="molecule type" value="Genomic_DNA"/>
</dbReference>